<dbReference type="GO" id="GO:0140098">
    <property type="term" value="F:catalytic activity, acting on RNA"/>
    <property type="evidence" value="ECO:0007669"/>
    <property type="project" value="UniProtKB-ARBA"/>
</dbReference>
<dbReference type="GO" id="GO:0001522">
    <property type="term" value="P:pseudouridine synthesis"/>
    <property type="evidence" value="ECO:0007669"/>
    <property type="project" value="InterPro"/>
</dbReference>
<dbReference type="NCBIfam" id="TIGR00093">
    <property type="entry name" value="pseudouridine synthase"/>
    <property type="match status" value="1"/>
</dbReference>
<evidence type="ECO:0000259" key="6">
    <source>
        <dbReference type="Pfam" id="PF00849"/>
    </source>
</evidence>
<evidence type="ECO:0000256" key="2">
    <source>
        <dbReference type="ARBA" id="ARBA00022884"/>
    </source>
</evidence>
<dbReference type="InterPro" id="IPR020094">
    <property type="entry name" value="TruA/RsuA/RluB/E/F_N"/>
</dbReference>
<protein>
    <recommendedName>
        <fullName evidence="5">Pseudouridine synthase</fullName>
        <ecNumber evidence="5">5.4.99.-</ecNumber>
    </recommendedName>
</protein>
<evidence type="ECO:0000313" key="8">
    <source>
        <dbReference type="Proteomes" id="UP000181969"/>
    </source>
</evidence>
<dbReference type="RefSeq" id="WP_074749818.1">
    <property type="nucleotide sequence ID" value="NZ_CP141719.1"/>
</dbReference>
<feature type="domain" description="Pseudouridine synthase RsuA/RluA-like" evidence="6">
    <location>
        <begin position="62"/>
        <end position="189"/>
    </location>
</feature>
<evidence type="ECO:0000256" key="1">
    <source>
        <dbReference type="ARBA" id="ARBA00008348"/>
    </source>
</evidence>
<dbReference type="Gene3D" id="3.30.70.580">
    <property type="entry name" value="Pseudouridine synthase I, catalytic domain, N-terminal subdomain"/>
    <property type="match status" value="1"/>
</dbReference>
<dbReference type="InterPro" id="IPR000748">
    <property type="entry name" value="PsdUridine_synth_RsuA/RluB/E/F"/>
</dbReference>
<dbReference type="EC" id="5.4.99.-" evidence="5"/>
<dbReference type="PANTHER" id="PTHR47683:SF4">
    <property type="entry name" value="PSEUDOURIDINE SYNTHASE"/>
    <property type="match status" value="1"/>
</dbReference>
<accession>A0A1I4EKN8</accession>
<keyword evidence="2 4" id="KW-0694">RNA-binding</keyword>
<dbReference type="PROSITE" id="PS50889">
    <property type="entry name" value="S4"/>
    <property type="match status" value="1"/>
</dbReference>
<dbReference type="Proteomes" id="UP000181969">
    <property type="component" value="Unassembled WGS sequence"/>
</dbReference>
<sequence length="234" mass="27005">MRLDHYLFLNGWKDKKERKCLIQTRKIIIDGKVEYNLSRNVDPQMHEIFVHQQQLTAFGHCYFMMNKPAGVLSANKDEQLPTYRSLLKEKNGALYPVGRLDFLTTGLLFITDNGPLGIDMLKPQQHVSKTYFVETWEPLEERDKAAFAAGIEFIGGVRTQPAQLEILDAHHAKVTIQEGKYHQVKKMFLALGKKVEQLQRLSFGPLVLDEHLQPGAYRPLTQQEILSLKPYMRK</sequence>
<dbReference type="Pfam" id="PF00849">
    <property type="entry name" value="PseudoU_synth_2"/>
    <property type="match status" value="1"/>
</dbReference>
<evidence type="ECO:0000313" key="7">
    <source>
        <dbReference type="EMBL" id="SFL06295.1"/>
    </source>
</evidence>
<dbReference type="SUPFAM" id="SSF55120">
    <property type="entry name" value="Pseudouridine synthase"/>
    <property type="match status" value="1"/>
</dbReference>
<dbReference type="GO" id="GO:0006364">
    <property type="term" value="P:rRNA processing"/>
    <property type="evidence" value="ECO:0007669"/>
    <property type="project" value="UniProtKB-ARBA"/>
</dbReference>
<dbReference type="SUPFAM" id="SSF55174">
    <property type="entry name" value="Alpha-L RNA-binding motif"/>
    <property type="match status" value="1"/>
</dbReference>
<proteinExistence type="inferred from homology"/>
<gene>
    <name evidence="7" type="ORF">SAMN05216438_10149</name>
</gene>
<keyword evidence="3 5" id="KW-0413">Isomerase</keyword>
<dbReference type="CDD" id="cd02553">
    <property type="entry name" value="PseudoU_synth_RsuA"/>
    <property type="match status" value="1"/>
</dbReference>
<dbReference type="InterPro" id="IPR050343">
    <property type="entry name" value="RsuA_PseudoU_synthase"/>
</dbReference>
<reference evidence="7 8" key="1">
    <citation type="submission" date="2016-10" db="EMBL/GenBank/DDBJ databases">
        <authorList>
            <person name="de Groot N.N."/>
        </authorList>
    </citation>
    <scope>NUCLEOTIDE SEQUENCE [LARGE SCALE GENOMIC DNA]</scope>
    <source>
        <strain evidence="7 8">M79</strain>
    </source>
</reference>
<dbReference type="InterPro" id="IPR020103">
    <property type="entry name" value="PsdUridine_synth_cat_dom_sf"/>
</dbReference>
<dbReference type="OrthoDB" id="9807213at2"/>
<dbReference type="PANTHER" id="PTHR47683">
    <property type="entry name" value="PSEUDOURIDINE SYNTHASE FAMILY PROTEIN-RELATED"/>
    <property type="match status" value="1"/>
</dbReference>
<dbReference type="Gene3D" id="3.30.70.1560">
    <property type="entry name" value="Alpha-L RNA-binding motif"/>
    <property type="match status" value="1"/>
</dbReference>
<dbReference type="InterPro" id="IPR006145">
    <property type="entry name" value="PsdUridine_synth_RsuA/RluA"/>
</dbReference>
<dbReference type="EMBL" id="FOTJ01000001">
    <property type="protein sequence ID" value="SFL06295.1"/>
    <property type="molecule type" value="Genomic_DNA"/>
</dbReference>
<evidence type="ECO:0000256" key="5">
    <source>
        <dbReference type="RuleBase" id="RU003887"/>
    </source>
</evidence>
<name>A0A1I4EKN8_9LACT</name>
<dbReference type="GO" id="GO:0003723">
    <property type="term" value="F:RNA binding"/>
    <property type="evidence" value="ECO:0007669"/>
    <property type="project" value="UniProtKB-KW"/>
</dbReference>
<dbReference type="InterPro" id="IPR042092">
    <property type="entry name" value="PsdUridine_s_RsuA/RluB/E/F_cat"/>
</dbReference>
<comment type="similarity">
    <text evidence="1 5">Belongs to the pseudouridine synthase RsuA family.</text>
</comment>
<organism evidence="7 8">
    <name type="scientific">Lactococcus garvieae</name>
    <dbReference type="NCBI Taxonomy" id="1363"/>
    <lineage>
        <taxon>Bacteria</taxon>
        <taxon>Bacillati</taxon>
        <taxon>Bacillota</taxon>
        <taxon>Bacilli</taxon>
        <taxon>Lactobacillales</taxon>
        <taxon>Streptococcaceae</taxon>
        <taxon>Lactococcus</taxon>
    </lineage>
</organism>
<dbReference type="PROSITE" id="PS01149">
    <property type="entry name" value="PSI_RSU"/>
    <property type="match status" value="1"/>
</dbReference>
<dbReference type="GO" id="GO:0009982">
    <property type="term" value="F:pseudouridine synthase activity"/>
    <property type="evidence" value="ECO:0007669"/>
    <property type="project" value="InterPro"/>
</dbReference>
<dbReference type="InterPro" id="IPR018496">
    <property type="entry name" value="PsdUridine_synth_RsuA/RluB_CS"/>
</dbReference>
<evidence type="ECO:0000256" key="4">
    <source>
        <dbReference type="PROSITE-ProRule" id="PRU00182"/>
    </source>
</evidence>
<evidence type="ECO:0000256" key="3">
    <source>
        <dbReference type="ARBA" id="ARBA00023235"/>
    </source>
</evidence>
<dbReference type="AlphaFoldDB" id="A0A1I4EKN8"/>